<evidence type="ECO:0000256" key="11">
    <source>
        <dbReference type="RuleBase" id="RU362031"/>
    </source>
</evidence>
<dbReference type="InterPro" id="IPR008915">
    <property type="entry name" value="Peptidase_M50"/>
</dbReference>
<evidence type="ECO:0000256" key="8">
    <source>
        <dbReference type="ARBA" id="ARBA00022989"/>
    </source>
</evidence>
<dbReference type="EMBL" id="JAHWQX010000003">
    <property type="protein sequence ID" value="MBW3098496.1"/>
    <property type="molecule type" value="Genomic_DNA"/>
</dbReference>
<comment type="subcellular location">
    <subcellularLocation>
        <location evidence="2">Membrane</location>
        <topology evidence="2">Multi-pass membrane protein</topology>
    </subcellularLocation>
</comment>
<comment type="similarity">
    <text evidence="3 11">Belongs to the peptidase M50B family.</text>
</comment>
<evidence type="ECO:0000256" key="2">
    <source>
        <dbReference type="ARBA" id="ARBA00004141"/>
    </source>
</evidence>
<comment type="caution">
    <text evidence="13">The sequence shown here is derived from an EMBL/GenBank/DDBJ whole genome shotgun (WGS) entry which is preliminary data.</text>
</comment>
<feature type="transmembrane region" description="Helical" evidence="11">
    <location>
        <begin position="6"/>
        <end position="28"/>
    </location>
</feature>
<evidence type="ECO:0000313" key="14">
    <source>
        <dbReference type="Proteomes" id="UP001430804"/>
    </source>
</evidence>
<proteinExistence type="inferred from homology"/>
<dbReference type="CDD" id="cd06163">
    <property type="entry name" value="S2P-M50_PDZ_RseP-like"/>
    <property type="match status" value="1"/>
</dbReference>
<keyword evidence="8 11" id="KW-1133">Transmembrane helix</keyword>
<name>A0ABS6WR98_9HYPH</name>
<dbReference type="PROSITE" id="PS50106">
    <property type="entry name" value="PDZ"/>
    <property type="match status" value="1"/>
</dbReference>
<feature type="transmembrane region" description="Helical" evidence="11">
    <location>
        <begin position="351"/>
        <end position="369"/>
    </location>
</feature>
<dbReference type="EC" id="3.4.24.-" evidence="11"/>
<evidence type="ECO:0000313" key="13">
    <source>
        <dbReference type="EMBL" id="MBW3098496.1"/>
    </source>
</evidence>
<accession>A0ABS6WR98</accession>
<evidence type="ECO:0000256" key="3">
    <source>
        <dbReference type="ARBA" id="ARBA00007931"/>
    </source>
</evidence>
<dbReference type="NCBIfam" id="TIGR00054">
    <property type="entry name" value="RIP metalloprotease RseP"/>
    <property type="match status" value="1"/>
</dbReference>
<keyword evidence="7 11" id="KW-0862">Zinc</keyword>
<evidence type="ECO:0000256" key="1">
    <source>
        <dbReference type="ARBA" id="ARBA00001947"/>
    </source>
</evidence>
<keyword evidence="14" id="KW-1185">Reference proteome</keyword>
<evidence type="ECO:0000256" key="6">
    <source>
        <dbReference type="ARBA" id="ARBA00022801"/>
    </source>
</evidence>
<evidence type="ECO:0000256" key="5">
    <source>
        <dbReference type="ARBA" id="ARBA00022692"/>
    </source>
</evidence>
<keyword evidence="11" id="KW-0479">Metal-binding</keyword>
<reference evidence="13" key="1">
    <citation type="submission" date="2021-07" db="EMBL/GenBank/DDBJ databases">
        <title>Pseudohoeflea marina sp. nov. a polyhydroxyalcanoate-producing bacterium.</title>
        <authorList>
            <person name="Zheng W."/>
            <person name="Yu S."/>
            <person name="Huang Y."/>
        </authorList>
    </citation>
    <scope>NUCLEOTIDE SEQUENCE</scope>
    <source>
        <strain evidence="13">DP4N28-3</strain>
    </source>
</reference>
<keyword evidence="10 11" id="KW-0472">Membrane</keyword>
<keyword evidence="6 11" id="KW-0378">Hydrolase</keyword>
<dbReference type="RefSeq" id="WP_219202564.1">
    <property type="nucleotide sequence ID" value="NZ_JAHWQX010000003.1"/>
</dbReference>
<feature type="transmembrane region" description="Helical" evidence="11">
    <location>
        <begin position="119"/>
        <end position="139"/>
    </location>
</feature>
<feature type="domain" description="PDZ" evidence="12">
    <location>
        <begin position="148"/>
        <end position="178"/>
    </location>
</feature>
<evidence type="ECO:0000259" key="12">
    <source>
        <dbReference type="PROSITE" id="PS50106"/>
    </source>
</evidence>
<keyword evidence="9 11" id="KW-0482">Metalloprotease</keyword>
<organism evidence="13 14">
    <name type="scientific">Pseudohoeflea coraliihabitans</name>
    <dbReference type="NCBI Taxonomy" id="2860393"/>
    <lineage>
        <taxon>Bacteria</taxon>
        <taxon>Pseudomonadati</taxon>
        <taxon>Pseudomonadota</taxon>
        <taxon>Alphaproteobacteria</taxon>
        <taxon>Hyphomicrobiales</taxon>
        <taxon>Rhizobiaceae</taxon>
        <taxon>Pseudohoeflea</taxon>
    </lineage>
</organism>
<dbReference type="InterPro" id="IPR041489">
    <property type="entry name" value="PDZ_6"/>
</dbReference>
<sequence length="377" mass="40269">MEYLASFWGLLTGYLLPFLIVLTLVVFVHEMGHYLVGRWSGIRVLTFSVGFGPELLGFNDRHGTRWKLSAIPLGGYVKFFGDENAASVPDHAAVNSMSDAERAGAFPAAALWRRAATVAAGPIANFILAIAIFAVFFAVNGRMIADPVVADVTAGSAAETAGVQPGDRIVALDGTAVRTFEDVRRYVSPRPEVPILMTVDRDGETFDLALTPARTAITDGFGNTMEVGQIGVVTDQAAGSFRVEHYSPVAAVGQGALESWFIVERTFSYIGNIIVGREKADQLGGPIRVAQVSGQMATLGWAALIQLAAVLSVSIGLLNLMPVPMLDGGHLVFYGIEAVLGRPLGEAATEWAYRFGLMAVLSLMLFATWNDVTMLIG</sequence>
<gene>
    <name evidence="13" type="primary">rseP</name>
    <name evidence="13" type="ORF">KY465_14525</name>
</gene>
<keyword evidence="4" id="KW-0645">Protease</keyword>
<dbReference type="Proteomes" id="UP001430804">
    <property type="component" value="Unassembled WGS sequence"/>
</dbReference>
<evidence type="ECO:0000256" key="9">
    <source>
        <dbReference type="ARBA" id="ARBA00023049"/>
    </source>
</evidence>
<dbReference type="GO" id="GO:0008237">
    <property type="term" value="F:metallopeptidase activity"/>
    <property type="evidence" value="ECO:0007669"/>
    <property type="project" value="UniProtKB-KW"/>
</dbReference>
<evidence type="ECO:0000256" key="10">
    <source>
        <dbReference type="ARBA" id="ARBA00023136"/>
    </source>
</evidence>
<dbReference type="InterPro" id="IPR001478">
    <property type="entry name" value="PDZ"/>
</dbReference>
<dbReference type="Pfam" id="PF02163">
    <property type="entry name" value="Peptidase_M50"/>
    <property type="match status" value="1"/>
</dbReference>
<keyword evidence="5 11" id="KW-0812">Transmembrane</keyword>
<dbReference type="Pfam" id="PF17820">
    <property type="entry name" value="PDZ_6"/>
    <property type="match status" value="1"/>
</dbReference>
<evidence type="ECO:0000256" key="7">
    <source>
        <dbReference type="ARBA" id="ARBA00022833"/>
    </source>
</evidence>
<feature type="transmembrane region" description="Helical" evidence="11">
    <location>
        <begin position="298"/>
        <end position="321"/>
    </location>
</feature>
<dbReference type="PANTHER" id="PTHR42837">
    <property type="entry name" value="REGULATOR OF SIGMA-E PROTEASE RSEP"/>
    <property type="match status" value="1"/>
</dbReference>
<evidence type="ECO:0000256" key="4">
    <source>
        <dbReference type="ARBA" id="ARBA00022670"/>
    </source>
</evidence>
<dbReference type="PANTHER" id="PTHR42837:SF2">
    <property type="entry name" value="MEMBRANE METALLOPROTEASE ARASP2, CHLOROPLASTIC-RELATED"/>
    <property type="match status" value="1"/>
</dbReference>
<dbReference type="InterPro" id="IPR004387">
    <property type="entry name" value="Pept_M50_Zn"/>
</dbReference>
<dbReference type="SMART" id="SM00228">
    <property type="entry name" value="PDZ"/>
    <property type="match status" value="1"/>
</dbReference>
<dbReference type="CDD" id="cd23081">
    <property type="entry name" value="cpPDZ_EcRseP-like"/>
    <property type="match status" value="1"/>
</dbReference>
<comment type="cofactor">
    <cofactor evidence="1 11">
        <name>Zn(2+)</name>
        <dbReference type="ChEBI" id="CHEBI:29105"/>
    </cofactor>
</comment>
<protein>
    <recommendedName>
        <fullName evidence="11">Zinc metalloprotease</fullName>
        <ecNumber evidence="11">3.4.24.-</ecNumber>
    </recommendedName>
</protein>